<organism evidence="1 2">
    <name type="scientific">Columba livia</name>
    <name type="common">Rock dove</name>
    <dbReference type="NCBI Taxonomy" id="8932"/>
    <lineage>
        <taxon>Eukaryota</taxon>
        <taxon>Metazoa</taxon>
        <taxon>Chordata</taxon>
        <taxon>Craniata</taxon>
        <taxon>Vertebrata</taxon>
        <taxon>Euteleostomi</taxon>
        <taxon>Archelosauria</taxon>
        <taxon>Archosauria</taxon>
        <taxon>Dinosauria</taxon>
        <taxon>Saurischia</taxon>
        <taxon>Theropoda</taxon>
        <taxon>Coelurosauria</taxon>
        <taxon>Aves</taxon>
        <taxon>Neognathae</taxon>
        <taxon>Neoaves</taxon>
        <taxon>Columbimorphae</taxon>
        <taxon>Columbiformes</taxon>
        <taxon>Columbidae</taxon>
        <taxon>Columba</taxon>
    </lineage>
</organism>
<sequence length="64" mass="7578">MDQMMKLGGRWVKTWKVEDPQKLHYFELYNQNKGQLIKACKTKADGHMVEWKHFIYSMSAPTCA</sequence>
<name>A0A2I0MT42_COLLI</name>
<reference evidence="1 2" key="1">
    <citation type="journal article" date="2013" name="Science">
        <title>Genomic diversity and evolution of the head crest in the rock pigeon.</title>
        <authorList>
            <person name="Shapiro M.D."/>
            <person name="Kronenberg Z."/>
            <person name="Li C."/>
            <person name="Domyan E.T."/>
            <person name="Pan H."/>
            <person name="Campbell M."/>
            <person name="Tan H."/>
            <person name="Huff C.D."/>
            <person name="Hu H."/>
            <person name="Vickrey A.I."/>
            <person name="Nielsen S.C."/>
            <person name="Stringham S.A."/>
            <person name="Hu H."/>
            <person name="Willerslev E."/>
            <person name="Gilbert M.T."/>
            <person name="Yandell M."/>
            <person name="Zhang G."/>
            <person name="Wang J."/>
        </authorList>
    </citation>
    <scope>NUCLEOTIDE SEQUENCE [LARGE SCALE GENOMIC DNA]</scope>
    <source>
        <tissue evidence="1">Blood</tissue>
    </source>
</reference>
<dbReference type="EMBL" id="AKCR02000003">
    <property type="protein sequence ID" value="PKK32842.1"/>
    <property type="molecule type" value="Genomic_DNA"/>
</dbReference>
<dbReference type="AlphaFoldDB" id="A0A2I0MT42"/>
<dbReference type="Proteomes" id="UP000053872">
    <property type="component" value="Unassembled WGS sequence"/>
</dbReference>
<evidence type="ECO:0000313" key="2">
    <source>
        <dbReference type="Proteomes" id="UP000053872"/>
    </source>
</evidence>
<dbReference type="InParanoid" id="A0A2I0MT42"/>
<accession>A0A2I0MT42</accession>
<comment type="caution">
    <text evidence="1">The sequence shown here is derived from an EMBL/GenBank/DDBJ whole genome shotgun (WGS) entry which is preliminary data.</text>
</comment>
<evidence type="ECO:0000313" key="1">
    <source>
        <dbReference type="EMBL" id="PKK32842.1"/>
    </source>
</evidence>
<proteinExistence type="predicted"/>
<gene>
    <name evidence="1" type="ORF">A306_00003167</name>
</gene>
<dbReference type="STRING" id="8932.A0A2I0MT42"/>
<protein>
    <submittedName>
        <fullName evidence="1">Cytohesin-2-like</fullName>
    </submittedName>
</protein>
<keyword evidence="2" id="KW-1185">Reference proteome</keyword>